<protein>
    <submittedName>
        <fullName evidence="2">Uncharacterized protein</fullName>
    </submittedName>
</protein>
<proteinExistence type="predicted"/>
<dbReference type="Proteomes" id="UP001239994">
    <property type="component" value="Unassembled WGS sequence"/>
</dbReference>
<keyword evidence="3" id="KW-1185">Reference proteome</keyword>
<feature type="region of interest" description="Disordered" evidence="1">
    <location>
        <begin position="72"/>
        <end position="98"/>
    </location>
</feature>
<dbReference type="EMBL" id="JAROKS010000013">
    <property type="protein sequence ID" value="KAK1797734.1"/>
    <property type="molecule type" value="Genomic_DNA"/>
</dbReference>
<evidence type="ECO:0000313" key="2">
    <source>
        <dbReference type="EMBL" id="KAK1797734.1"/>
    </source>
</evidence>
<comment type="caution">
    <text evidence="2">The sequence shown here is derived from an EMBL/GenBank/DDBJ whole genome shotgun (WGS) entry which is preliminary data.</text>
</comment>
<dbReference type="AlphaFoldDB" id="A0AAD9DYK2"/>
<evidence type="ECO:0000313" key="3">
    <source>
        <dbReference type="Proteomes" id="UP001239994"/>
    </source>
</evidence>
<sequence length="98" mass="10685">MRKSVHYCPWAKTWAPCISLFVGSTGSYRGPCSGSIGHRASHPHRGTSLPGQLDAQIRESCFRHSCSSTVPKPDHFGQMRITANLNRSPPSTPPPSRA</sequence>
<gene>
    <name evidence="2" type="ORF">P4O66_007933</name>
</gene>
<accession>A0AAD9DYK2</accession>
<reference evidence="2" key="1">
    <citation type="submission" date="2023-03" db="EMBL/GenBank/DDBJ databases">
        <title>Electrophorus voltai genome.</title>
        <authorList>
            <person name="Bian C."/>
        </authorList>
    </citation>
    <scope>NUCLEOTIDE SEQUENCE</scope>
    <source>
        <strain evidence="2">CB-2022</strain>
        <tissue evidence="2">Muscle</tissue>
    </source>
</reference>
<name>A0AAD9DYK2_9TELE</name>
<organism evidence="2 3">
    <name type="scientific">Electrophorus voltai</name>
    <dbReference type="NCBI Taxonomy" id="2609070"/>
    <lineage>
        <taxon>Eukaryota</taxon>
        <taxon>Metazoa</taxon>
        <taxon>Chordata</taxon>
        <taxon>Craniata</taxon>
        <taxon>Vertebrata</taxon>
        <taxon>Euteleostomi</taxon>
        <taxon>Actinopterygii</taxon>
        <taxon>Neopterygii</taxon>
        <taxon>Teleostei</taxon>
        <taxon>Ostariophysi</taxon>
        <taxon>Gymnotiformes</taxon>
        <taxon>Gymnotoidei</taxon>
        <taxon>Gymnotidae</taxon>
        <taxon>Electrophorus</taxon>
    </lineage>
</organism>
<evidence type="ECO:0000256" key="1">
    <source>
        <dbReference type="SAM" id="MobiDB-lite"/>
    </source>
</evidence>